<dbReference type="GO" id="GO:0051536">
    <property type="term" value="F:iron-sulfur cluster binding"/>
    <property type="evidence" value="ECO:0007669"/>
    <property type="project" value="UniProtKB-KW"/>
</dbReference>
<feature type="domain" description="Glutaredoxin" evidence="5">
    <location>
        <begin position="246"/>
        <end position="310"/>
    </location>
</feature>
<dbReference type="InterPro" id="IPR013766">
    <property type="entry name" value="Thioredoxin_domain"/>
</dbReference>
<dbReference type="CDD" id="cd03028">
    <property type="entry name" value="GRX_PICOT_like"/>
    <property type="match status" value="2"/>
</dbReference>
<dbReference type="EMBL" id="OA882423">
    <property type="protein sequence ID" value="CAD7275273.1"/>
    <property type="molecule type" value="Genomic_DNA"/>
</dbReference>
<evidence type="ECO:0008006" key="8">
    <source>
        <dbReference type="Google" id="ProtNLM"/>
    </source>
</evidence>
<dbReference type="AlphaFoldDB" id="A0A7R9BJS0"/>
<evidence type="ECO:0000256" key="2">
    <source>
        <dbReference type="ARBA" id="ARBA00023004"/>
    </source>
</evidence>
<dbReference type="InterPro" id="IPR004480">
    <property type="entry name" value="Monothiol_GRX-rel"/>
</dbReference>
<dbReference type="Gene3D" id="3.40.30.10">
    <property type="entry name" value="Glutaredoxin"/>
    <property type="match status" value="3"/>
</dbReference>
<dbReference type="CDD" id="cd02984">
    <property type="entry name" value="TRX_PICOT"/>
    <property type="match status" value="1"/>
</dbReference>
<evidence type="ECO:0000256" key="1">
    <source>
        <dbReference type="ARBA" id="ARBA00022723"/>
    </source>
</evidence>
<feature type="domain" description="Thioredoxin" evidence="4">
    <location>
        <begin position="9"/>
        <end position="102"/>
    </location>
</feature>
<dbReference type="FunFam" id="3.40.30.10:FF:000012">
    <property type="entry name" value="Monothiol glutaredoxin"/>
    <property type="match status" value="2"/>
</dbReference>
<sequence length="332" mass="36972">METIHGVGEFDAALSNNRNILAAHFRAEWAPQCAQVETSLLELSKNPDFKDLQVVNVEAESVPQISLKFGITAVPTVIIFRKQLEVDRVNGANPAELVNKLKKQVGRLANERLQTTQADFDDFGDTDGESLEDRLKRLVNAAPCMIFMKGSPDEAKCGFSRTLVSILNNHQADYKHFDILSDEVVRQELKKFSNWPTYPQVYVKGDLVGGLDIIKEMEASGELDSILPKKQDLNQRLSALTKSHPVMIFMKGDPRTPRCGFSKTLMEIMAETGVAFKTFDILQDEDVRQGLKVFSKWPTFPQVYVNGELIGGLDIVKELKASGDLISTLQGA</sequence>
<keyword evidence="7" id="KW-1185">Reference proteome</keyword>
<gene>
    <name evidence="6" type="ORF">NMOB1V02_LOCUS3072</name>
</gene>
<dbReference type="NCBIfam" id="TIGR00365">
    <property type="entry name" value="Grx4 family monothiol glutaredoxin"/>
    <property type="match status" value="1"/>
</dbReference>
<dbReference type="PANTHER" id="PTHR10293:SF73">
    <property type="entry name" value="GLUTAREDOXIN-3"/>
    <property type="match status" value="1"/>
</dbReference>
<evidence type="ECO:0000313" key="6">
    <source>
        <dbReference type="EMBL" id="CAD7275273.1"/>
    </source>
</evidence>
<dbReference type="InterPro" id="IPR002109">
    <property type="entry name" value="Glutaredoxin"/>
</dbReference>
<dbReference type="PANTHER" id="PTHR10293">
    <property type="entry name" value="GLUTAREDOXIN FAMILY MEMBER"/>
    <property type="match status" value="1"/>
</dbReference>
<accession>A0A7R9BJS0</accession>
<dbReference type="SUPFAM" id="SSF52833">
    <property type="entry name" value="Thioredoxin-like"/>
    <property type="match status" value="3"/>
</dbReference>
<keyword evidence="1" id="KW-0479">Metal-binding</keyword>
<dbReference type="InterPro" id="IPR033658">
    <property type="entry name" value="GRX_PICOT-like"/>
</dbReference>
<proteinExistence type="predicted"/>
<reference evidence="6" key="1">
    <citation type="submission" date="2020-11" db="EMBL/GenBank/DDBJ databases">
        <authorList>
            <person name="Tran Van P."/>
        </authorList>
    </citation>
    <scope>NUCLEOTIDE SEQUENCE</scope>
</reference>
<evidence type="ECO:0000259" key="5">
    <source>
        <dbReference type="Pfam" id="PF00462"/>
    </source>
</evidence>
<dbReference type="Pfam" id="PF00085">
    <property type="entry name" value="Thioredoxin"/>
    <property type="match status" value="1"/>
</dbReference>
<dbReference type="GO" id="GO:0006879">
    <property type="term" value="P:intracellular iron ion homeostasis"/>
    <property type="evidence" value="ECO:0007669"/>
    <property type="project" value="TreeGrafter"/>
</dbReference>
<dbReference type="GO" id="GO:0046872">
    <property type="term" value="F:metal ion binding"/>
    <property type="evidence" value="ECO:0007669"/>
    <property type="project" value="UniProtKB-KW"/>
</dbReference>
<dbReference type="EMBL" id="CAJPEX010000386">
    <property type="protein sequence ID" value="CAG0915425.1"/>
    <property type="molecule type" value="Genomic_DNA"/>
</dbReference>
<organism evidence="6">
    <name type="scientific">Notodromas monacha</name>
    <dbReference type="NCBI Taxonomy" id="399045"/>
    <lineage>
        <taxon>Eukaryota</taxon>
        <taxon>Metazoa</taxon>
        <taxon>Ecdysozoa</taxon>
        <taxon>Arthropoda</taxon>
        <taxon>Crustacea</taxon>
        <taxon>Oligostraca</taxon>
        <taxon>Ostracoda</taxon>
        <taxon>Podocopa</taxon>
        <taxon>Podocopida</taxon>
        <taxon>Cypridocopina</taxon>
        <taxon>Cypridoidea</taxon>
        <taxon>Cyprididae</taxon>
        <taxon>Notodromas</taxon>
    </lineage>
</organism>
<protein>
    <recommendedName>
        <fullName evidence="8">Glutaredoxin-3</fullName>
    </recommendedName>
</protein>
<name>A0A7R9BJS0_9CRUS</name>
<dbReference type="OrthoDB" id="415696at2759"/>
<dbReference type="GO" id="GO:0005634">
    <property type="term" value="C:nucleus"/>
    <property type="evidence" value="ECO:0007669"/>
    <property type="project" value="TreeGrafter"/>
</dbReference>
<evidence type="ECO:0000313" key="7">
    <source>
        <dbReference type="Proteomes" id="UP000678499"/>
    </source>
</evidence>
<keyword evidence="3" id="KW-0411">Iron-sulfur</keyword>
<dbReference type="Pfam" id="PF00462">
    <property type="entry name" value="Glutaredoxin"/>
    <property type="match status" value="2"/>
</dbReference>
<dbReference type="PROSITE" id="PS51354">
    <property type="entry name" value="GLUTAREDOXIN_2"/>
    <property type="match status" value="2"/>
</dbReference>
<dbReference type="GO" id="GO:0005829">
    <property type="term" value="C:cytosol"/>
    <property type="evidence" value="ECO:0007669"/>
    <property type="project" value="TreeGrafter"/>
</dbReference>
<dbReference type="Proteomes" id="UP000678499">
    <property type="component" value="Unassembled WGS sequence"/>
</dbReference>
<evidence type="ECO:0000256" key="3">
    <source>
        <dbReference type="ARBA" id="ARBA00023014"/>
    </source>
</evidence>
<feature type="domain" description="Glutaredoxin" evidence="5">
    <location>
        <begin position="145"/>
        <end position="208"/>
    </location>
</feature>
<keyword evidence="2" id="KW-0408">Iron</keyword>
<dbReference type="InterPro" id="IPR036249">
    <property type="entry name" value="Thioredoxin-like_sf"/>
</dbReference>
<evidence type="ECO:0000259" key="4">
    <source>
        <dbReference type="Pfam" id="PF00085"/>
    </source>
</evidence>